<reference evidence="1" key="1">
    <citation type="submission" date="2017-07" db="EMBL/GenBank/DDBJ databases">
        <title>Taro Niue Genome Assembly and Annotation.</title>
        <authorList>
            <person name="Atibalentja N."/>
            <person name="Keating K."/>
            <person name="Fields C.J."/>
        </authorList>
    </citation>
    <scope>NUCLEOTIDE SEQUENCE</scope>
    <source>
        <strain evidence="1">Niue_2</strain>
        <tissue evidence="1">Leaf</tissue>
    </source>
</reference>
<accession>A0A843X7H0</accession>
<evidence type="ECO:0000313" key="1">
    <source>
        <dbReference type="EMBL" id="MQM15505.1"/>
    </source>
</evidence>
<dbReference type="PANTHER" id="PTHR31549:SF257">
    <property type="entry name" value="EXPRESSED PROTEIN"/>
    <property type="match status" value="1"/>
</dbReference>
<dbReference type="Proteomes" id="UP000652761">
    <property type="component" value="Unassembled WGS sequence"/>
</dbReference>
<comment type="caution">
    <text evidence="1">The sequence shown here is derived from an EMBL/GenBank/DDBJ whole genome shotgun (WGS) entry which is preliminary data.</text>
</comment>
<dbReference type="AlphaFoldDB" id="A0A843X7H0"/>
<evidence type="ECO:0000313" key="2">
    <source>
        <dbReference type="Proteomes" id="UP000652761"/>
    </source>
</evidence>
<dbReference type="InterPro" id="IPR004158">
    <property type="entry name" value="DUF247_pln"/>
</dbReference>
<dbReference type="EMBL" id="NMUH01006544">
    <property type="protein sequence ID" value="MQM15505.1"/>
    <property type="molecule type" value="Genomic_DNA"/>
</dbReference>
<keyword evidence="2" id="KW-1185">Reference proteome</keyword>
<gene>
    <name evidence="1" type="ORF">Taro_048451</name>
</gene>
<proteinExistence type="predicted"/>
<dbReference type="Pfam" id="PF03140">
    <property type="entry name" value="DUF247"/>
    <property type="match status" value="1"/>
</dbReference>
<name>A0A843X7H0_COLES</name>
<dbReference type="PANTHER" id="PTHR31549">
    <property type="entry name" value="PROTEIN, PUTATIVE (DUF247)-RELATED-RELATED"/>
    <property type="match status" value="1"/>
</dbReference>
<protein>
    <submittedName>
        <fullName evidence="1">Uncharacterized protein</fullName>
    </submittedName>
</protein>
<organism evidence="1 2">
    <name type="scientific">Colocasia esculenta</name>
    <name type="common">Wild taro</name>
    <name type="synonym">Arum esculentum</name>
    <dbReference type="NCBI Taxonomy" id="4460"/>
    <lineage>
        <taxon>Eukaryota</taxon>
        <taxon>Viridiplantae</taxon>
        <taxon>Streptophyta</taxon>
        <taxon>Embryophyta</taxon>
        <taxon>Tracheophyta</taxon>
        <taxon>Spermatophyta</taxon>
        <taxon>Magnoliopsida</taxon>
        <taxon>Liliopsida</taxon>
        <taxon>Araceae</taxon>
        <taxon>Aroideae</taxon>
        <taxon>Colocasieae</taxon>
        <taxon>Colocasia</taxon>
    </lineage>
</organism>
<dbReference type="OrthoDB" id="1896044at2759"/>
<sequence length="113" mass="12914">MLVVDGCFIIEYLAKRVFKQTPGTAHLANVRWGFAHLRRDLMLLENQIPFEGSRENPLTLMDLALAFLGVKMVEASRPPVEDVLHLLHLHHHCLNPEQLPRRSTDQASSSPFY</sequence>